<dbReference type="EMBL" id="PTQR01000068">
    <property type="protein sequence ID" value="TKX22219.1"/>
    <property type="molecule type" value="Genomic_DNA"/>
</dbReference>
<dbReference type="PANTHER" id="PTHR46082">
    <property type="entry name" value="ATP/GTP-BINDING PROTEIN-RELATED"/>
    <property type="match status" value="1"/>
</dbReference>
<evidence type="ECO:0000313" key="1">
    <source>
        <dbReference type="EMBL" id="TKX22219.1"/>
    </source>
</evidence>
<dbReference type="PANTHER" id="PTHR46082:SF6">
    <property type="entry name" value="AAA+ ATPASE DOMAIN-CONTAINING PROTEIN-RELATED"/>
    <property type="match status" value="1"/>
</dbReference>
<dbReference type="SUPFAM" id="SSF53167">
    <property type="entry name" value="Purine and uridine phosphorylases"/>
    <property type="match status" value="1"/>
</dbReference>
<accession>A0A4U7AVP0</accession>
<dbReference type="InterPro" id="IPR035994">
    <property type="entry name" value="Nucleoside_phosphorylase_sf"/>
</dbReference>
<dbReference type="GO" id="GO:0003824">
    <property type="term" value="F:catalytic activity"/>
    <property type="evidence" value="ECO:0007669"/>
    <property type="project" value="InterPro"/>
</dbReference>
<dbReference type="AlphaFoldDB" id="A0A4U7AVP0"/>
<reference evidence="1 2" key="1">
    <citation type="submission" date="2018-02" db="EMBL/GenBank/DDBJ databases">
        <title>Draft genome sequences of Elsinoe sp., causing black scab on jojoba.</title>
        <authorList>
            <person name="Stodart B."/>
            <person name="Jeffress S."/>
            <person name="Ash G."/>
            <person name="Arun Chinnappa K."/>
        </authorList>
    </citation>
    <scope>NUCLEOTIDE SEQUENCE [LARGE SCALE GENOMIC DNA]</scope>
    <source>
        <strain evidence="1 2">Hillstone_2</strain>
    </source>
</reference>
<name>A0A4U7AVP0_9PEZI</name>
<gene>
    <name evidence="1" type="ORF">C1H76_5508</name>
</gene>
<organism evidence="1 2">
    <name type="scientific">Elsinoe australis</name>
    <dbReference type="NCBI Taxonomy" id="40998"/>
    <lineage>
        <taxon>Eukaryota</taxon>
        <taxon>Fungi</taxon>
        <taxon>Dikarya</taxon>
        <taxon>Ascomycota</taxon>
        <taxon>Pezizomycotina</taxon>
        <taxon>Dothideomycetes</taxon>
        <taxon>Dothideomycetidae</taxon>
        <taxon>Myriangiales</taxon>
        <taxon>Elsinoaceae</taxon>
        <taxon>Elsinoe</taxon>
    </lineage>
</organism>
<dbReference type="Proteomes" id="UP000308133">
    <property type="component" value="Unassembled WGS sequence"/>
</dbReference>
<sequence length="105" mass="11762">MEGAAVWDRIPTIVIKAVCDYADSHKNEDWQKYAAAVAAAGAKALLDEWMLESFTGIPTPDPVARTYHFVQFQRNERFVDRGNVLGDLEEKLLTGHDIALSSWLV</sequence>
<dbReference type="GO" id="GO:0009116">
    <property type="term" value="P:nucleoside metabolic process"/>
    <property type="evidence" value="ECO:0007669"/>
    <property type="project" value="InterPro"/>
</dbReference>
<dbReference type="Gene3D" id="3.40.50.1580">
    <property type="entry name" value="Nucleoside phosphorylase domain"/>
    <property type="match status" value="1"/>
</dbReference>
<proteinExistence type="predicted"/>
<protein>
    <submittedName>
        <fullName evidence="1">Uncharacterized protein</fullName>
    </submittedName>
</protein>
<evidence type="ECO:0000313" key="2">
    <source>
        <dbReference type="Proteomes" id="UP000308133"/>
    </source>
</evidence>
<dbReference type="InterPro" id="IPR053137">
    <property type="entry name" value="NLR-like"/>
</dbReference>
<comment type="caution">
    <text evidence="1">The sequence shown here is derived from an EMBL/GenBank/DDBJ whole genome shotgun (WGS) entry which is preliminary data.</text>
</comment>